<dbReference type="AlphaFoldDB" id="A0A2G9RSS5"/>
<dbReference type="Proteomes" id="UP000228934">
    <property type="component" value="Unassembled WGS sequence"/>
</dbReference>
<accession>A0A2G9RSS5</accession>
<gene>
    <name evidence="1" type="ORF">AB205_0163560</name>
</gene>
<name>A0A2G9RSS5_AQUCT</name>
<evidence type="ECO:0000313" key="2">
    <source>
        <dbReference type="Proteomes" id="UP000228934"/>
    </source>
</evidence>
<protein>
    <submittedName>
        <fullName evidence="1">Uncharacterized protein</fullName>
    </submittedName>
</protein>
<keyword evidence="2" id="KW-1185">Reference proteome</keyword>
<sequence>MRLCGRSSFLIVTGSTPPLVNLGVSGDAALVTCYTLNTDVTKGVADAGLASSIVLPPPLFDHTFQYKTNTWLLVIDSAHLLLQALAGGQSHQSAWWESEIGCNGLLHVSFCHFNFFNEEAQIYYLPRKTKLSGFFSSPFIM</sequence>
<organism evidence="1 2">
    <name type="scientific">Aquarana catesbeiana</name>
    <name type="common">American bullfrog</name>
    <name type="synonym">Rana catesbeiana</name>
    <dbReference type="NCBI Taxonomy" id="8400"/>
    <lineage>
        <taxon>Eukaryota</taxon>
        <taxon>Metazoa</taxon>
        <taxon>Chordata</taxon>
        <taxon>Craniata</taxon>
        <taxon>Vertebrata</taxon>
        <taxon>Euteleostomi</taxon>
        <taxon>Amphibia</taxon>
        <taxon>Batrachia</taxon>
        <taxon>Anura</taxon>
        <taxon>Neobatrachia</taxon>
        <taxon>Ranoidea</taxon>
        <taxon>Ranidae</taxon>
        <taxon>Aquarana</taxon>
    </lineage>
</organism>
<dbReference type="EMBL" id="KV932824">
    <property type="protein sequence ID" value="PIO30914.1"/>
    <property type="molecule type" value="Genomic_DNA"/>
</dbReference>
<proteinExistence type="predicted"/>
<evidence type="ECO:0000313" key="1">
    <source>
        <dbReference type="EMBL" id="PIO30914.1"/>
    </source>
</evidence>
<reference evidence="2" key="1">
    <citation type="journal article" date="2017" name="Nat. Commun.">
        <title>The North American bullfrog draft genome provides insight into hormonal regulation of long noncoding RNA.</title>
        <authorList>
            <person name="Hammond S.A."/>
            <person name="Warren R.L."/>
            <person name="Vandervalk B.P."/>
            <person name="Kucuk E."/>
            <person name="Khan H."/>
            <person name="Gibb E.A."/>
            <person name="Pandoh P."/>
            <person name="Kirk H."/>
            <person name="Zhao Y."/>
            <person name="Jones M."/>
            <person name="Mungall A.J."/>
            <person name="Coope R."/>
            <person name="Pleasance S."/>
            <person name="Moore R.A."/>
            <person name="Holt R.A."/>
            <person name="Round J.M."/>
            <person name="Ohora S."/>
            <person name="Walle B.V."/>
            <person name="Veldhoen N."/>
            <person name="Helbing C.C."/>
            <person name="Birol I."/>
        </authorList>
    </citation>
    <scope>NUCLEOTIDE SEQUENCE [LARGE SCALE GENOMIC DNA]</scope>
</reference>